<proteinExistence type="predicted"/>
<feature type="compositionally biased region" description="Basic residues" evidence="1">
    <location>
        <begin position="1172"/>
        <end position="1181"/>
    </location>
</feature>
<reference evidence="2" key="1">
    <citation type="submission" date="2022-01" db="EMBL/GenBank/DDBJ databases">
        <authorList>
            <person name="King R."/>
        </authorList>
    </citation>
    <scope>NUCLEOTIDE SEQUENCE</scope>
</reference>
<feature type="compositionally biased region" description="Basic and acidic residues" evidence="1">
    <location>
        <begin position="985"/>
        <end position="995"/>
    </location>
</feature>
<gene>
    <name evidence="2" type="ORF">NEZAVI_LOCUS9601</name>
</gene>
<feature type="region of interest" description="Disordered" evidence="1">
    <location>
        <begin position="980"/>
        <end position="1015"/>
    </location>
</feature>
<dbReference type="EMBL" id="OV725080">
    <property type="protein sequence ID" value="CAH1400338.1"/>
    <property type="molecule type" value="Genomic_DNA"/>
</dbReference>
<accession>A0A9P0HE61</accession>
<organism evidence="2 3">
    <name type="scientific">Nezara viridula</name>
    <name type="common">Southern green stink bug</name>
    <name type="synonym">Cimex viridulus</name>
    <dbReference type="NCBI Taxonomy" id="85310"/>
    <lineage>
        <taxon>Eukaryota</taxon>
        <taxon>Metazoa</taxon>
        <taxon>Ecdysozoa</taxon>
        <taxon>Arthropoda</taxon>
        <taxon>Hexapoda</taxon>
        <taxon>Insecta</taxon>
        <taxon>Pterygota</taxon>
        <taxon>Neoptera</taxon>
        <taxon>Paraneoptera</taxon>
        <taxon>Hemiptera</taxon>
        <taxon>Heteroptera</taxon>
        <taxon>Panheteroptera</taxon>
        <taxon>Pentatomomorpha</taxon>
        <taxon>Pentatomoidea</taxon>
        <taxon>Pentatomidae</taxon>
        <taxon>Pentatominae</taxon>
        <taxon>Nezara</taxon>
    </lineage>
</organism>
<protein>
    <submittedName>
        <fullName evidence="2">Uncharacterized protein</fullName>
    </submittedName>
</protein>
<dbReference type="OrthoDB" id="7470475at2759"/>
<dbReference type="Proteomes" id="UP001152798">
    <property type="component" value="Chromosome 4"/>
</dbReference>
<keyword evidence="3" id="KW-1185">Reference proteome</keyword>
<feature type="compositionally biased region" description="Basic and acidic residues" evidence="1">
    <location>
        <begin position="1070"/>
        <end position="1079"/>
    </location>
</feature>
<evidence type="ECO:0000313" key="3">
    <source>
        <dbReference type="Proteomes" id="UP001152798"/>
    </source>
</evidence>
<feature type="region of interest" description="Disordered" evidence="1">
    <location>
        <begin position="1162"/>
        <end position="1181"/>
    </location>
</feature>
<feature type="region of interest" description="Disordered" evidence="1">
    <location>
        <begin position="1063"/>
        <end position="1145"/>
    </location>
</feature>
<feature type="compositionally biased region" description="Basic residues" evidence="1">
    <location>
        <begin position="996"/>
        <end position="1007"/>
    </location>
</feature>
<name>A0A9P0HE61_NEZVI</name>
<evidence type="ECO:0000313" key="2">
    <source>
        <dbReference type="EMBL" id="CAH1400338.1"/>
    </source>
</evidence>
<evidence type="ECO:0000256" key="1">
    <source>
        <dbReference type="SAM" id="MobiDB-lite"/>
    </source>
</evidence>
<sequence length="1447" mass="163713">MEPLSNLLQKIFSPEHFTPALKILNQVTIPKLNNETILLLRNVVRINNKVTYQFDGLAIAVKVIGQSLSLDYNSADWSSIGENFSGLIIALFDSFLLYRNTSIMKDVKFCNLILEAGKSLLPIVDKVDCLRVSVNNNGYSSILQMICLDELDFLVRKEIFLLFKPIIVKSDTRQRKNIMNSNEFFLSKMAAMVLNCGDFETQEVIIEVLMRFSYSSKQKLNKILSWFRDYPAVLTATKLLDYKSFDLSCRKFLNSVNRSINSNVVTLSCFEAYANEIKLQKLRLGGYDELWVDFSLKTGIIHIVCDSGANAWLRLFIDSKNVRNSFFSSRLLKKNDTEIKGKQILLELISPLEIEHHLKEALIVTITLIFVESSELDNLQTNFFNKWYHHLNKIEKKNQFMAVKEAFQENFHHRCKQKDKFFNGTSVSSLSTIHSCSTCSLRQCCHNKGKLRSPLSLKNSRQTFSTSTPKDSLKCQNDHSLHTKCGIENICPRSSKCVKLNSTPTFSGGVFNHGMQQKFQEATAKSSLVKGIVVGDDKKEDGLFKKMMEACLKKESDKQIDNISYRGAGKDLNANKFAFSAKEQIPIVAGPSFDLKKLPRSSYKPLKLGILKNASTGEDNGLKKADAINANKIINNDNDEEASHGKEHNILNVNQGTNEISHSSSSVISTSDEISSKSSRKGINLLNPEENKLMSLQNFEKIVNPENNLSTEFHESIWNNNSSFNKKTVPHSPYFKLFNSRNSSISSQSGQIQEDDLAVNPGKNISQNSEYSKSVFKLKPPTLNVGSLMNNELTPVLQNSFSFSSIEKSNKFLNTNEDLTNALKRKSDKTNSDLAEFKHIRTLDMSNISQNNEKTNHATDIENSVWKRTTEIKSKINDEIIVISEVEGKGTNENNFGYDGRLRQLSYSNDSNIIGEETNEDKHQDIEEGDNNKNKINHSSLIENNQMNINRSDSDQECLTGASTFRNFSKKESPLHNILYNDEGIDPKKDTNDTKMKKKTLPNKRSSKGSSGAWDAISSGQNTTISSLPSIHCVAIPKKTYSTKPTVVKKTPSPEQTFEDLIKRKGRNKNGKEITQKEKSGRKRKLFTPNSSLEELSPFKPGEDSIRTSDILFKDNAPPKTYKRKRKENSNTTDENIKKKSTSQCPQSLANIYNFTESSLSSVGKIDNGKTTQRRKSLRTRAKKQYKELSSEESDVFQNEVIAPKKKSSLKHKTPPAKAVLSLPDERLSVSEKVSRFVWSMNENREETDAVRQEDLESEMKLCEVPVEENKSDLSQLELVEPPIWLSSSEAGIPSFRGSSDSLNAPTELVIKGDSTRQVGEEIEFLESVIKNIECLSLSVKRKNPKIKSQEKIVKTIESFTSSGIEEMNKKWEEARQSLQVMISNLDNISESYKTFMASLETRMKDMIESSISDFNMDRSSSNSRSENLCKELKKLCHERHKLLKKH</sequence>